<evidence type="ECO:0000256" key="1">
    <source>
        <dbReference type="ARBA" id="ARBA00023015"/>
    </source>
</evidence>
<keyword evidence="2" id="KW-0238">DNA-binding</keyword>
<dbReference type="CDD" id="cd07377">
    <property type="entry name" value="WHTH_GntR"/>
    <property type="match status" value="1"/>
</dbReference>
<dbReference type="InterPro" id="IPR011711">
    <property type="entry name" value="GntR_C"/>
</dbReference>
<dbReference type="Proteomes" id="UP000664164">
    <property type="component" value="Unassembled WGS sequence"/>
</dbReference>
<evidence type="ECO:0000259" key="4">
    <source>
        <dbReference type="PROSITE" id="PS50949"/>
    </source>
</evidence>
<evidence type="ECO:0000313" key="6">
    <source>
        <dbReference type="Proteomes" id="UP000664164"/>
    </source>
</evidence>
<name>A0A939KNB3_9MICC</name>
<feature type="domain" description="HTH gntR-type" evidence="4">
    <location>
        <begin position="1"/>
        <end position="64"/>
    </location>
</feature>
<dbReference type="InterPro" id="IPR036390">
    <property type="entry name" value="WH_DNA-bd_sf"/>
</dbReference>
<evidence type="ECO:0000313" key="5">
    <source>
        <dbReference type="EMBL" id="MBO1269143.1"/>
    </source>
</evidence>
<dbReference type="GO" id="GO:0003677">
    <property type="term" value="F:DNA binding"/>
    <property type="evidence" value="ECO:0007669"/>
    <property type="project" value="UniProtKB-KW"/>
</dbReference>
<dbReference type="SUPFAM" id="SSF48008">
    <property type="entry name" value="GntR ligand-binding domain-like"/>
    <property type="match status" value="1"/>
</dbReference>
<proteinExistence type="predicted"/>
<dbReference type="PANTHER" id="PTHR43537:SF6">
    <property type="entry name" value="HTH-TYPE TRANSCRIPTIONAL REPRESSOR RSPR"/>
    <property type="match status" value="1"/>
</dbReference>
<dbReference type="PRINTS" id="PR00035">
    <property type="entry name" value="HTHGNTR"/>
</dbReference>
<evidence type="ECO:0000256" key="2">
    <source>
        <dbReference type="ARBA" id="ARBA00023125"/>
    </source>
</evidence>
<dbReference type="SUPFAM" id="SSF46785">
    <property type="entry name" value="Winged helix' DNA-binding domain"/>
    <property type="match status" value="1"/>
</dbReference>
<dbReference type="AlphaFoldDB" id="A0A939KNB3"/>
<keyword evidence="1" id="KW-0805">Transcription regulation</keyword>
<dbReference type="Gene3D" id="1.20.120.530">
    <property type="entry name" value="GntR ligand-binding domain-like"/>
    <property type="match status" value="1"/>
</dbReference>
<dbReference type="InterPro" id="IPR036388">
    <property type="entry name" value="WH-like_DNA-bd_sf"/>
</dbReference>
<dbReference type="SMART" id="SM00895">
    <property type="entry name" value="FCD"/>
    <property type="match status" value="1"/>
</dbReference>
<dbReference type="EMBL" id="JAFNLL010000036">
    <property type="protein sequence ID" value="MBO1269143.1"/>
    <property type="molecule type" value="Genomic_DNA"/>
</dbReference>
<keyword evidence="3" id="KW-0804">Transcription</keyword>
<protein>
    <submittedName>
        <fullName evidence="5">GntR family transcriptional regulator</fullName>
    </submittedName>
</protein>
<sequence>MMAYGQIRERIISGQDAPGTLLSENELAHHLGTSRQPIREALLLIAQEGLVEIRPQSGTYVTYLDPDIVAQAQFIREAIEVTSLAECARNITPDAAAALHGLLDRQDACTSREEFYPLDEEFHRTLLAIAGHETAWATVSNAKGHLDRARYLGLSGYRGITEYAADHRRVLDAILAGDLTAAEDCLRSHLRFVLDDVIAMRASRPELFSAPAVPERRTGRPARL</sequence>
<dbReference type="Pfam" id="PF00392">
    <property type="entry name" value="GntR"/>
    <property type="match status" value="1"/>
</dbReference>
<dbReference type="PROSITE" id="PS50949">
    <property type="entry name" value="HTH_GNTR"/>
    <property type="match status" value="1"/>
</dbReference>
<dbReference type="InterPro" id="IPR008920">
    <property type="entry name" value="TF_FadR/GntR_C"/>
</dbReference>
<dbReference type="PANTHER" id="PTHR43537">
    <property type="entry name" value="TRANSCRIPTIONAL REGULATOR, GNTR FAMILY"/>
    <property type="match status" value="1"/>
</dbReference>
<organism evidence="5 6">
    <name type="scientific">Arthrobacter cavernae</name>
    <dbReference type="NCBI Taxonomy" id="2817681"/>
    <lineage>
        <taxon>Bacteria</taxon>
        <taxon>Bacillati</taxon>
        <taxon>Actinomycetota</taxon>
        <taxon>Actinomycetes</taxon>
        <taxon>Micrococcales</taxon>
        <taxon>Micrococcaceae</taxon>
        <taxon>Arthrobacter</taxon>
    </lineage>
</organism>
<accession>A0A939KNB3</accession>
<dbReference type="InterPro" id="IPR000524">
    <property type="entry name" value="Tscrpt_reg_HTH_GntR"/>
</dbReference>
<comment type="caution">
    <text evidence="5">The sequence shown here is derived from an EMBL/GenBank/DDBJ whole genome shotgun (WGS) entry which is preliminary data.</text>
</comment>
<evidence type="ECO:0000256" key="3">
    <source>
        <dbReference type="ARBA" id="ARBA00023163"/>
    </source>
</evidence>
<gene>
    <name evidence="5" type="ORF">J1902_14420</name>
</gene>
<dbReference type="Gene3D" id="1.10.10.10">
    <property type="entry name" value="Winged helix-like DNA-binding domain superfamily/Winged helix DNA-binding domain"/>
    <property type="match status" value="1"/>
</dbReference>
<dbReference type="SMART" id="SM00345">
    <property type="entry name" value="HTH_GNTR"/>
    <property type="match status" value="1"/>
</dbReference>
<dbReference type="GO" id="GO:0003700">
    <property type="term" value="F:DNA-binding transcription factor activity"/>
    <property type="evidence" value="ECO:0007669"/>
    <property type="project" value="InterPro"/>
</dbReference>
<keyword evidence="6" id="KW-1185">Reference proteome</keyword>
<reference evidence="5" key="1">
    <citation type="submission" date="2021-03" db="EMBL/GenBank/DDBJ databases">
        <title>A new species, PO-11, isolated from a karst cave deposit.</title>
        <authorList>
            <person name="Zhaoxiaoyong W."/>
        </authorList>
    </citation>
    <scope>NUCLEOTIDE SEQUENCE</scope>
    <source>
        <strain evidence="5">PO-11</strain>
    </source>
</reference>
<dbReference type="Pfam" id="PF07729">
    <property type="entry name" value="FCD"/>
    <property type="match status" value="1"/>
</dbReference>